<dbReference type="SMART" id="SM00320">
    <property type="entry name" value="WD40"/>
    <property type="match status" value="6"/>
</dbReference>
<dbReference type="InterPro" id="IPR020472">
    <property type="entry name" value="WD40_PAC1"/>
</dbReference>
<dbReference type="InterPro" id="IPR036322">
    <property type="entry name" value="WD40_repeat_dom_sf"/>
</dbReference>
<evidence type="ECO:0000256" key="1">
    <source>
        <dbReference type="ARBA" id="ARBA00004604"/>
    </source>
</evidence>
<dbReference type="Proteomes" id="UP000887540">
    <property type="component" value="Unplaced"/>
</dbReference>
<dbReference type="InterPro" id="IPR015943">
    <property type="entry name" value="WD40/YVTN_repeat-like_dom_sf"/>
</dbReference>
<reference evidence="8" key="1">
    <citation type="submission" date="2022-11" db="UniProtKB">
        <authorList>
            <consortium name="WormBaseParasite"/>
        </authorList>
    </citation>
    <scope>IDENTIFICATION</scope>
</reference>
<evidence type="ECO:0000256" key="3">
    <source>
        <dbReference type="ARBA" id="ARBA00022737"/>
    </source>
</evidence>
<dbReference type="InterPro" id="IPR001680">
    <property type="entry name" value="WD40_rpt"/>
</dbReference>
<dbReference type="Pfam" id="PF08154">
    <property type="entry name" value="NLE"/>
    <property type="match status" value="1"/>
</dbReference>
<dbReference type="Gene3D" id="2.130.10.10">
    <property type="entry name" value="YVTN repeat-like/Quinoprotein amine dehydrogenase"/>
    <property type="match status" value="2"/>
</dbReference>
<accession>A0A914DTY4</accession>
<feature type="domain" description="NLE" evidence="6">
    <location>
        <begin position="13"/>
        <end position="78"/>
    </location>
</feature>
<keyword evidence="3" id="KW-0677">Repeat</keyword>
<comment type="subcellular location">
    <subcellularLocation>
        <location evidence="1">Nucleus</location>
        <location evidence="1">Nucleolus</location>
    </subcellularLocation>
</comment>
<evidence type="ECO:0000259" key="6">
    <source>
        <dbReference type="Pfam" id="PF08154"/>
    </source>
</evidence>
<dbReference type="Pfam" id="PF00400">
    <property type="entry name" value="WD40"/>
    <property type="match status" value="4"/>
</dbReference>
<dbReference type="InterPro" id="IPR019775">
    <property type="entry name" value="WD40_repeat_CS"/>
</dbReference>
<dbReference type="InterPro" id="IPR012972">
    <property type="entry name" value="NLE"/>
</dbReference>
<evidence type="ECO:0000313" key="8">
    <source>
        <dbReference type="WBParaSite" id="ACRNAN_scaffold41.g28999.t1"/>
    </source>
</evidence>
<dbReference type="PROSITE" id="PS50294">
    <property type="entry name" value="WD_REPEATS_REGION"/>
    <property type="match status" value="3"/>
</dbReference>
<dbReference type="PROSITE" id="PS50082">
    <property type="entry name" value="WD_REPEATS_2"/>
    <property type="match status" value="3"/>
</dbReference>
<keyword evidence="2 5" id="KW-0853">WD repeat</keyword>
<evidence type="ECO:0000256" key="5">
    <source>
        <dbReference type="PROSITE-ProRule" id="PRU00221"/>
    </source>
</evidence>
<evidence type="ECO:0000313" key="7">
    <source>
        <dbReference type="Proteomes" id="UP000887540"/>
    </source>
</evidence>
<dbReference type="GO" id="GO:0005730">
    <property type="term" value="C:nucleolus"/>
    <property type="evidence" value="ECO:0007669"/>
    <property type="project" value="UniProtKB-SubCell"/>
</dbReference>
<dbReference type="PRINTS" id="PR00320">
    <property type="entry name" value="GPROTEINBRPT"/>
</dbReference>
<sequence>MDEATHSEAIYYQISFFSKEKRFENIPDSVINVPGSSTPTNLNLLLNSSIRSLDDDWKDLSFDFLIGDLLLRTSLAEFAEDHSLTTESIVQIECLLREPAPEPESDLITSDWVADVKAFNNLLCVATYDGKLSIWTLDGKLLFTGDLDNDPMKCIDVFQHDKTNYAIVGGQNQTLVLCKLTVTKKLADATPLRIFRGHERSVECVAANKDGSRIVSGSFDNCLKLWSSENDEENSITLDNAKKAKPDFNKLPTQTPIVTLASHREAIVGVKWNPLSEVQAVTVSWDHSMIVWDLELAGPVKTLTSNKSFTSLSINPITGQILTGSVDPTVRLWDIRSQEGSMVKQSFLGHTGSFDNLVKMWDIRSPKTPLYDLTGHKDRILTVDWSMPEVIASGGVDCTIKTYRHK</sequence>
<dbReference type="PROSITE" id="PS00678">
    <property type="entry name" value="WD_REPEATS_1"/>
    <property type="match status" value="2"/>
</dbReference>
<evidence type="ECO:0000256" key="4">
    <source>
        <dbReference type="ARBA" id="ARBA00023242"/>
    </source>
</evidence>
<dbReference type="WBParaSite" id="ACRNAN_scaffold41.g28999.t1">
    <property type="protein sequence ID" value="ACRNAN_scaffold41.g28999.t1"/>
    <property type="gene ID" value="ACRNAN_scaffold41.g28999"/>
</dbReference>
<name>A0A914DTY4_9BILA</name>
<dbReference type="PANTHER" id="PTHR19855:SF11">
    <property type="entry name" value="RIBOSOME BIOGENESIS PROTEIN WDR12"/>
    <property type="match status" value="1"/>
</dbReference>
<organism evidence="7 8">
    <name type="scientific">Acrobeloides nanus</name>
    <dbReference type="NCBI Taxonomy" id="290746"/>
    <lineage>
        <taxon>Eukaryota</taxon>
        <taxon>Metazoa</taxon>
        <taxon>Ecdysozoa</taxon>
        <taxon>Nematoda</taxon>
        <taxon>Chromadorea</taxon>
        <taxon>Rhabditida</taxon>
        <taxon>Tylenchina</taxon>
        <taxon>Cephalobomorpha</taxon>
        <taxon>Cephaloboidea</taxon>
        <taxon>Cephalobidae</taxon>
        <taxon>Acrobeloides</taxon>
    </lineage>
</organism>
<protein>
    <submittedName>
        <fullName evidence="8">NLE domain-containing protein</fullName>
    </submittedName>
</protein>
<dbReference type="AlphaFoldDB" id="A0A914DTY4"/>
<dbReference type="PANTHER" id="PTHR19855">
    <property type="entry name" value="WD40 REPEAT PROTEIN 12, 37"/>
    <property type="match status" value="1"/>
</dbReference>
<keyword evidence="4" id="KW-0539">Nucleus</keyword>
<feature type="repeat" description="WD" evidence="5">
    <location>
        <begin position="195"/>
        <end position="236"/>
    </location>
</feature>
<evidence type="ECO:0000256" key="2">
    <source>
        <dbReference type="ARBA" id="ARBA00022574"/>
    </source>
</evidence>
<dbReference type="SUPFAM" id="SSF50978">
    <property type="entry name" value="WD40 repeat-like"/>
    <property type="match status" value="1"/>
</dbReference>
<feature type="repeat" description="WD" evidence="5">
    <location>
        <begin position="302"/>
        <end position="343"/>
    </location>
</feature>
<proteinExistence type="predicted"/>
<feature type="repeat" description="WD" evidence="5">
    <location>
        <begin position="260"/>
        <end position="302"/>
    </location>
</feature>
<keyword evidence="7" id="KW-1185">Reference proteome</keyword>